<dbReference type="PANTHER" id="PTHR12875:SF0">
    <property type="entry name" value="GOLGI TO ER TRAFFIC PROTEIN 4 HOMOLOG"/>
    <property type="match status" value="1"/>
</dbReference>
<gene>
    <name evidence="2" type="ORF">RS030_182751</name>
</gene>
<reference evidence="2 3" key="1">
    <citation type="submission" date="2023-10" db="EMBL/GenBank/DDBJ databases">
        <title>Comparative genomics analysis reveals potential genetic determinants of host preference in Cryptosporidium xiaoi.</title>
        <authorList>
            <person name="Xiao L."/>
            <person name="Li J."/>
        </authorList>
    </citation>
    <scope>NUCLEOTIDE SEQUENCE [LARGE SCALE GENOMIC DNA]</scope>
    <source>
        <strain evidence="2 3">52996</strain>
    </source>
</reference>
<name>A0AAV9XZV6_9CRYT</name>
<dbReference type="EMBL" id="JAWDEY010000009">
    <property type="protein sequence ID" value="KAK6590088.1"/>
    <property type="molecule type" value="Genomic_DNA"/>
</dbReference>
<comment type="similarity">
    <text evidence="1">Belongs to the GET4 family.</text>
</comment>
<dbReference type="PANTHER" id="PTHR12875">
    <property type="entry name" value="GOLGI TO ER TRAFFIC PROTEIN 4 HOMOLOG"/>
    <property type="match status" value="1"/>
</dbReference>
<keyword evidence="3" id="KW-1185">Reference proteome</keyword>
<dbReference type="Gene3D" id="1.25.40.10">
    <property type="entry name" value="Tetratricopeptide repeat domain"/>
    <property type="match status" value="1"/>
</dbReference>
<sequence>MEKIWELAKSELKNGNSYEASEILTKKLSELGTPDSIYFGIEKAKAFLEYGLNDTACNVSIFFIKKARKAKLALKTCTFDDIMDVLIENKTFPEKDKLIENALSWCLDDEERSKDKILKLSYWSSKYYFDTGNYPRAQFFAFYTEDAVLYSKIIYEWTKLGYSSEKELFLLRAVLSLLSIGKLEFANELYDKYCDLVESKPSPEWTHGSAPSAVMLAYYFIRACDGSDNNMSFSIFTSLINDYPHIIQIDKTFSDFIRDIKERYFPGKIFPNVKDSISDSNSILDSTEPRFKVKKTVQE</sequence>
<protein>
    <submittedName>
        <fullName evidence="2">Apicomplexan conserved</fullName>
    </submittedName>
</protein>
<evidence type="ECO:0000256" key="1">
    <source>
        <dbReference type="ARBA" id="ARBA00005351"/>
    </source>
</evidence>
<dbReference type="Proteomes" id="UP001311799">
    <property type="component" value="Unassembled WGS sequence"/>
</dbReference>
<proteinExistence type="inferred from homology"/>
<evidence type="ECO:0000313" key="2">
    <source>
        <dbReference type="EMBL" id="KAK6590088.1"/>
    </source>
</evidence>
<accession>A0AAV9XZV6</accession>
<comment type="caution">
    <text evidence="2">The sequence shown here is derived from an EMBL/GenBank/DDBJ whole genome shotgun (WGS) entry which is preliminary data.</text>
</comment>
<dbReference type="InterPro" id="IPR011990">
    <property type="entry name" value="TPR-like_helical_dom_sf"/>
</dbReference>
<dbReference type="AlphaFoldDB" id="A0AAV9XZV6"/>
<evidence type="ECO:0000313" key="3">
    <source>
        <dbReference type="Proteomes" id="UP001311799"/>
    </source>
</evidence>
<dbReference type="GO" id="GO:0045048">
    <property type="term" value="P:protein insertion into ER membrane"/>
    <property type="evidence" value="ECO:0007669"/>
    <property type="project" value="InterPro"/>
</dbReference>
<organism evidence="2 3">
    <name type="scientific">Cryptosporidium xiaoi</name>
    <dbReference type="NCBI Taxonomy" id="659607"/>
    <lineage>
        <taxon>Eukaryota</taxon>
        <taxon>Sar</taxon>
        <taxon>Alveolata</taxon>
        <taxon>Apicomplexa</taxon>
        <taxon>Conoidasida</taxon>
        <taxon>Coccidia</taxon>
        <taxon>Eucoccidiorida</taxon>
        <taxon>Eimeriorina</taxon>
        <taxon>Cryptosporidiidae</taxon>
        <taxon>Cryptosporidium</taxon>
    </lineage>
</organism>
<dbReference type="Pfam" id="PF04190">
    <property type="entry name" value="GET4"/>
    <property type="match status" value="1"/>
</dbReference>
<dbReference type="InterPro" id="IPR007317">
    <property type="entry name" value="GET4"/>
</dbReference>
<dbReference type="GO" id="GO:0005829">
    <property type="term" value="C:cytosol"/>
    <property type="evidence" value="ECO:0007669"/>
    <property type="project" value="TreeGrafter"/>
</dbReference>